<dbReference type="Pfam" id="PF00069">
    <property type="entry name" value="Pkinase"/>
    <property type="match status" value="1"/>
</dbReference>
<feature type="domain" description="Protein kinase" evidence="26">
    <location>
        <begin position="54"/>
        <end position="397"/>
    </location>
</feature>
<name>A0AAX6MDQ6_9PEZI</name>
<dbReference type="GO" id="GO:0008353">
    <property type="term" value="F:RNA polymerase II CTD heptapeptide repeat kinase activity"/>
    <property type="evidence" value="ECO:0007669"/>
    <property type="project" value="UniProtKB-EC"/>
</dbReference>
<dbReference type="GO" id="GO:0016592">
    <property type="term" value="C:mediator complex"/>
    <property type="evidence" value="ECO:0007669"/>
    <property type="project" value="TreeGrafter"/>
</dbReference>
<evidence type="ECO:0000256" key="23">
    <source>
        <dbReference type="ARBA" id="ARBA00048367"/>
    </source>
</evidence>
<evidence type="ECO:0000256" key="18">
    <source>
        <dbReference type="ARBA" id="ARBA00023242"/>
    </source>
</evidence>
<dbReference type="FunFam" id="3.30.200.20:FF:000426">
    <property type="entry name" value="Serine/threonine-protein kinase ssn3"/>
    <property type="match status" value="1"/>
</dbReference>
<proteinExistence type="inferred from homology"/>
<keyword evidence="13" id="KW-0067">ATP-binding</keyword>
<dbReference type="InterPro" id="IPR050108">
    <property type="entry name" value="CDK"/>
</dbReference>
<evidence type="ECO:0000256" key="17">
    <source>
        <dbReference type="ARBA" id="ARBA00023163"/>
    </source>
</evidence>
<dbReference type="SUPFAM" id="SSF56112">
    <property type="entry name" value="Protein kinase-like (PK-like)"/>
    <property type="match status" value="1"/>
</dbReference>
<evidence type="ECO:0000256" key="7">
    <source>
        <dbReference type="ARBA" id="ARBA00022491"/>
    </source>
</evidence>
<comment type="catalytic activity">
    <reaction evidence="22">
        <text>L-threonyl-[protein] + ATP = O-phospho-L-threonyl-[protein] + ADP + H(+)</text>
        <dbReference type="Rhea" id="RHEA:46608"/>
        <dbReference type="Rhea" id="RHEA-COMP:11060"/>
        <dbReference type="Rhea" id="RHEA-COMP:11605"/>
        <dbReference type="ChEBI" id="CHEBI:15378"/>
        <dbReference type="ChEBI" id="CHEBI:30013"/>
        <dbReference type="ChEBI" id="CHEBI:30616"/>
        <dbReference type="ChEBI" id="CHEBI:61977"/>
        <dbReference type="ChEBI" id="CHEBI:456216"/>
        <dbReference type="EC" id="2.7.11.22"/>
    </reaction>
</comment>
<dbReference type="EC" id="2.7.11.23" evidence="5"/>
<accession>A0AAX6MDQ6</accession>
<keyword evidence="12 27" id="KW-0418">Kinase</keyword>
<dbReference type="GO" id="GO:0004693">
    <property type="term" value="F:cyclin-dependent protein serine/threonine kinase activity"/>
    <property type="evidence" value="ECO:0007669"/>
    <property type="project" value="UniProtKB-EC"/>
</dbReference>
<reference evidence="27 28" key="1">
    <citation type="journal article" date="2024" name="Front Chem Biol">
        <title>Unveiling the potential of Daldinia eschscholtzii MFLUCC 19-0629 through bioactivity and bioinformatics studies for enhanced sustainable agriculture production.</title>
        <authorList>
            <person name="Brooks S."/>
            <person name="Weaver J.A."/>
            <person name="Klomchit A."/>
            <person name="Alharthi S.A."/>
            <person name="Onlamun T."/>
            <person name="Nurani R."/>
            <person name="Vong T.K."/>
            <person name="Alberti F."/>
            <person name="Greco C."/>
        </authorList>
    </citation>
    <scope>NUCLEOTIDE SEQUENCE [LARGE SCALE GENOMIC DNA]</scope>
    <source>
        <strain evidence="27">MFLUCC 19-0629</strain>
    </source>
</reference>
<dbReference type="Gene3D" id="3.30.200.20">
    <property type="entry name" value="Phosphorylase Kinase, domain 1"/>
    <property type="match status" value="1"/>
</dbReference>
<evidence type="ECO:0000256" key="12">
    <source>
        <dbReference type="ARBA" id="ARBA00022777"/>
    </source>
</evidence>
<evidence type="ECO:0000256" key="14">
    <source>
        <dbReference type="ARBA" id="ARBA00022842"/>
    </source>
</evidence>
<feature type="region of interest" description="Disordered" evidence="25">
    <location>
        <begin position="1"/>
        <end position="24"/>
    </location>
</feature>
<comment type="caution">
    <text evidence="27">The sequence shown here is derived from an EMBL/GenBank/DDBJ whole genome shotgun (WGS) entry which is preliminary data.</text>
</comment>
<evidence type="ECO:0000256" key="3">
    <source>
        <dbReference type="ARBA" id="ARBA00006485"/>
    </source>
</evidence>
<evidence type="ECO:0000313" key="28">
    <source>
        <dbReference type="Proteomes" id="UP001369815"/>
    </source>
</evidence>
<evidence type="ECO:0000256" key="2">
    <source>
        <dbReference type="ARBA" id="ARBA00004123"/>
    </source>
</evidence>
<keyword evidence="7" id="KW-0678">Repressor</keyword>
<evidence type="ECO:0000256" key="1">
    <source>
        <dbReference type="ARBA" id="ARBA00001946"/>
    </source>
</evidence>
<keyword evidence="11" id="KW-0547">Nucleotide-binding</keyword>
<comment type="cofactor">
    <cofactor evidence="1">
        <name>Mg(2+)</name>
        <dbReference type="ChEBI" id="CHEBI:18420"/>
    </cofactor>
</comment>
<comment type="subcellular location">
    <subcellularLocation>
        <location evidence="2">Nucleus</location>
    </subcellularLocation>
</comment>
<feature type="compositionally biased region" description="Low complexity" evidence="25">
    <location>
        <begin position="1"/>
        <end position="19"/>
    </location>
</feature>
<dbReference type="PROSITE" id="PS00108">
    <property type="entry name" value="PROTEIN_KINASE_ST"/>
    <property type="match status" value="1"/>
</dbReference>
<dbReference type="CDD" id="cd07842">
    <property type="entry name" value="STKc_CDK8_like"/>
    <property type="match status" value="1"/>
</dbReference>
<comment type="catalytic activity">
    <reaction evidence="24">
        <text>[DNA-directed RNA polymerase] + ATP = phospho-[DNA-directed RNA polymerase] + ADP + H(+)</text>
        <dbReference type="Rhea" id="RHEA:10216"/>
        <dbReference type="Rhea" id="RHEA-COMP:11321"/>
        <dbReference type="Rhea" id="RHEA-COMP:11322"/>
        <dbReference type="ChEBI" id="CHEBI:15378"/>
        <dbReference type="ChEBI" id="CHEBI:30616"/>
        <dbReference type="ChEBI" id="CHEBI:43176"/>
        <dbReference type="ChEBI" id="CHEBI:68546"/>
        <dbReference type="ChEBI" id="CHEBI:456216"/>
        <dbReference type="EC" id="2.7.11.23"/>
    </reaction>
</comment>
<dbReference type="GO" id="GO:0046872">
    <property type="term" value="F:metal ion binding"/>
    <property type="evidence" value="ECO:0007669"/>
    <property type="project" value="UniProtKB-KW"/>
</dbReference>
<evidence type="ECO:0000256" key="25">
    <source>
        <dbReference type="SAM" id="MobiDB-lite"/>
    </source>
</evidence>
<dbReference type="EMBL" id="JBANMG010000007">
    <property type="protein sequence ID" value="KAK6950604.1"/>
    <property type="molecule type" value="Genomic_DNA"/>
</dbReference>
<comment type="similarity">
    <text evidence="3">Belongs to the protein kinase superfamily. CMGC Ser/Thr protein kinase family. CDC2/CDKX subfamily.</text>
</comment>
<evidence type="ECO:0000256" key="20">
    <source>
        <dbReference type="ARBA" id="ARBA00040708"/>
    </source>
</evidence>
<evidence type="ECO:0000256" key="22">
    <source>
        <dbReference type="ARBA" id="ARBA00047811"/>
    </source>
</evidence>
<evidence type="ECO:0000256" key="9">
    <source>
        <dbReference type="ARBA" id="ARBA00022679"/>
    </source>
</evidence>
<keyword evidence="14" id="KW-0460">Magnesium</keyword>
<evidence type="ECO:0000256" key="11">
    <source>
        <dbReference type="ARBA" id="ARBA00022741"/>
    </source>
</evidence>
<keyword evidence="18" id="KW-0539">Nucleus</keyword>
<dbReference type="GO" id="GO:0005524">
    <property type="term" value="F:ATP binding"/>
    <property type="evidence" value="ECO:0007669"/>
    <property type="project" value="UniProtKB-KW"/>
</dbReference>
<dbReference type="PROSITE" id="PS50011">
    <property type="entry name" value="PROTEIN_KINASE_DOM"/>
    <property type="match status" value="1"/>
</dbReference>
<protein>
    <recommendedName>
        <fullName evidence="19">Serine/threonine-protein kinase SSN3</fullName>
        <ecNumber evidence="6">2.7.11.22</ecNumber>
        <ecNumber evidence="5">2.7.11.23</ecNumber>
    </recommendedName>
    <alternativeName>
        <fullName evidence="21">Cyclin-dependent kinase 8</fullName>
    </alternativeName>
    <alternativeName>
        <fullName evidence="20">Serine/threonine-protein kinase ssn3</fullName>
    </alternativeName>
</protein>
<gene>
    <name evidence="27" type="primary">SSN3</name>
    <name evidence="27" type="ORF">Daesc_007128</name>
</gene>
<dbReference type="Gene3D" id="1.10.510.10">
    <property type="entry name" value="Transferase(Phosphotransferase) domain 1"/>
    <property type="match status" value="1"/>
</dbReference>
<keyword evidence="8" id="KW-0723">Serine/threonine-protein kinase</keyword>
<dbReference type="EC" id="2.7.11.22" evidence="6"/>
<keyword evidence="9" id="KW-0808">Transferase</keyword>
<evidence type="ECO:0000313" key="27">
    <source>
        <dbReference type="EMBL" id="KAK6950604.1"/>
    </source>
</evidence>
<dbReference type="PANTHER" id="PTHR24056">
    <property type="entry name" value="CELL DIVISION PROTEIN KINASE"/>
    <property type="match status" value="1"/>
</dbReference>
<evidence type="ECO:0000256" key="6">
    <source>
        <dbReference type="ARBA" id="ARBA00012425"/>
    </source>
</evidence>
<dbReference type="AlphaFoldDB" id="A0AAX6MDQ6"/>
<keyword evidence="17" id="KW-0804">Transcription</keyword>
<dbReference type="Proteomes" id="UP001369815">
    <property type="component" value="Unassembled WGS sequence"/>
</dbReference>
<comment type="catalytic activity">
    <reaction evidence="23">
        <text>L-seryl-[protein] + ATP = O-phospho-L-seryl-[protein] + ADP + H(+)</text>
        <dbReference type="Rhea" id="RHEA:17989"/>
        <dbReference type="Rhea" id="RHEA-COMP:9863"/>
        <dbReference type="Rhea" id="RHEA-COMP:11604"/>
        <dbReference type="ChEBI" id="CHEBI:15378"/>
        <dbReference type="ChEBI" id="CHEBI:29999"/>
        <dbReference type="ChEBI" id="CHEBI:30616"/>
        <dbReference type="ChEBI" id="CHEBI:83421"/>
        <dbReference type="ChEBI" id="CHEBI:456216"/>
        <dbReference type="EC" id="2.7.11.22"/>
    </reaction>
</comment>
<evidence type="ECO:0000256" key="15">
    <source>
        <dbReference type="ARBA" id="ARBA00023015"/>
    </source>
</evidence>
<dbReference type="InterPro" id="IPR000719">
    <property type="entry name" value="Prot_kinase_dom"/>
</dbReference>
<dbReference type="PANTHER" id="PTHR24056:SF495">
    <property type="entry name" value="CYCLIN-DEPENDENT KINASE 8-RELATED"/>
    <property type="match status" value="1"/>
</dbReference>
<comment type="subunit">
    <text evidence="4">Component of the SRB8-11 complex, a regulatory module of the Mediator complex.</text>
</comment>
<evidence type="ECO:0000256" key="16">
    <source>
        <dbReference type="ARBA" id="ARBA00023159"/>
    </source>
</evidence>
<dbReference type="FunFam" id="1.10.510.10:FF:000408">
    <property type="entry name" value="Serine/threonine-protein kinase SSN3"/>
    <property type="match status" value="1"/>
</dbReference>
<sequence length="460" mass="51151">MSLTNPSSGAASGPASASARNQTLKRSVQAAFEDPIDRGGNVGYQSKVRVVDKYKVIGFISSGTYGRVYKAVSRQGQPGEFAIKKFKPDKEGEQVQYSGISQSAVREMALCSELSHENVIRLIEIILEDKCIFMVFEYAEHDLLQIIHHHTQQPRHSIPPSTVKSIMFQLLNGCQYLHSNWVLHRDLKPANIMVTSSGQVKIGDLGLARLFYKPLHSLWSGDKVVVTIWYRAPELLLGSRHYTPAIDMWAVGCIFAELLSLRPIFKGEEAKMDKKTVPFQRNQMQKIVDIMGMPTKERWPYLSSMPEYNNLSMLQPPMLHPGHHHHHHHHSKSAASTSHLEKWYYSTIGAHSSTSSPSSNGSLAALGAEGYKLLSGLLEYDPERRLTAAQALQHPFFQATPSGGGIGVTTGCFEGLKVAYPQRRVSQDDNDIRTASLPGTKRSGLPDDSVVRPVKRIKEA</sequence>
<evidence type="ECO:0000256" key="8">
    <source>
        <dbReference type="ARBA" id="ARBA00022527"/>
    </source>
</evidence>
<evidence type="ECO:0000256" key="19">
    <source>
        <dbReference type="ARBA" id="ARBA00039418"/>
    </source>
</evidence>
<evidence type="ECO:0000256" key="5">
    <source>
        <dbReference type="ARBA" id="ARBA00012409"/>
    </source>
</evidence>
<dbReference type="SMART" id="SM00220">
    <property type="entry name" value="S_TKc"/>
    <property type="match status" value="1"/>
</dbReference>
<keyword evidence="16" id="KW-0010">Activator</keyword>
<evidence type="ECO:0000256" key="13">
    <source>
        <dbReference type="ARBA" id="ARBA00022840"/>
    </source>
</evidence>
<keyword evidence="10" id="KW-0479">Metal-binding</keyword>
<keyword evidence="28" id="KW-1185">Reference proteome</keyword>
<evidence type="ECO:0000256" key="24">
    <source>
        <dbReference type="ARBA" id="ARBA00049280"/>
    </source>
</evidence>
<dbReference type="InterPro" id="IPR008271">
    <property type="entry name" value="Ser/Thr_kinase_AS"/>
</dbReference>
<evidence type="ECO:0000256" key="4">
    <source>
        <dbReference type="ARBA" id="ARBA00011612"/>
    </source>
</evidence>
<dbReference type="InterPro" id="IPR011009">
    <property type="entry name" value="Kinase-like_dom_sf"/>
</dbReference>
<evidence type="ECO:0000256" key="10">
    <source>
        <dbReference type="ARBA" id="ARBA00022723"/>
    </source>
</evidence>
<evidence type="ECO:0000259" key="26">
    <source>
        <dbReference type="PROSITE" id="PS50011"/>
    </source>
</evidence>
<organism evidence="27 28">
    <name type="scientific">Daldinia eschscholtzii</name>
    <dbReference type="NCBI Taxonomy" id="292717"/>
    <lineage>
        <taxon>Eukaryota</taxon>
        <taxon>Fungi</taxon>
        <taxon>Dikarya</taxon>
        <taxon>Ascomycota</taxon>
        <taxon>Pezizomycotina</taxon>
        <taxon>Sordariomycetes</taxon>
        <taxon>Xylariomycetidae</taxon>
        <taxon>Xylariales</taxon>
        <taxon>Hypoxylaceae</taxon>
        <taxon>Daldinia</taxon>
    </lineage>
</organism>
<feature type="region of interest" description="Disordered" evidence="25">
    <location>
        <begin position="427"/>
        <end position="460"/>
    </location>
</feature>
<evidence type="ECO:0000256" key="21">
    <source>
        <dbReference type="ARBA" id="ARBA00041823"/>
    </source>
</evidence>
<keyword evidence="15" id="KW-0805">Transcription regulation</keyword>